<keyword evidence="3" id="KW-0808">Transferase</keyword>
<comment type="caution">
    <text evidence="3">The sequence shown here is derived from an EMBL/GenBank/DDBJ whole genome shotgun (WGS) entry which is preliminary data.</text>
</comment>
<reference evidence="3" key="1">
    <citation type="submission" date="2019-11" db="EMBL/GenBank/DDBJ databases">
        <title>Microbial mats filling the niche in hypersaline microbial mats.</title>
        <authorList>
            <person name="Wong H.L."/>
            <person name="Macleod F.I."/>
            <person name="White R.A. III"/>
            <person name="Burns B.P."/>
        </authorList>
    </citation>
    <scope>NUCLEOTIDE SEQUENCE</scope>
    <source>
        <strain evidence="3">Rbin_158</strain>
    </source>
</reference>
<dbReference type="GO" id="GO:0016301">
    <property type="term" value="F:kinase activity"/>
    <property type="evidence" value="ECO:0007669"/>
    <property type="project" value="UniProtKB-KW"/>
</dbReference>
<feature type="transmembrane region" description="Helical" evidence="1">
    <location>
        <begin position="121"/>
        <end position="140"/>
    </location>
</feature>
<feature type="transmembrane region" description="Helical" evidence="1">
    <location>
        <begin position="217"/>
        <end position="237"/>
    </location>
</feature>
<dbReference type="Proteomes" id="UP000649604">
    <property type="component" value="Unassembled WGS sequence"/>
</dbReference>
<feature type="non-terminal residue" evidence="3">
    <location>
        <position position="270"/>
    </location>
</feature>
<sequence length="270" mass="31664">MNSVQTTYHSGRIENNTMIQHQSRRESSYVSIVLAIVVLVGLYLSSLYHYLLFHNLAELFSIIVAGGIFMIGWNSRRYIQNPYFLFIAIAYLFIGGLDLLHTLAYKGMPVFQDYDYYANQLWIAARYMESLTLLVAYTFFSTKKPVKPFIVFGVYTLLFIALVGSIFYWKIFPICFIEGQGLTPFKKISEYIISAILLLDIWLLYKYRQRFEQQVFQWLVWSLLLTILSELAFTFYISNYGFSNLIGHYLKMFSFYLIYKAIIETGITRP</sequence>
<feature type="domain" description="Membrane-associated sensor" evidence="2">
    <location>
        <begin position="46"/>
        <end position="270"/>
    </location>
</feature>
<dbReference type="Pfam" id="PF17159">
    <property type="entry name" value="MASE3"/>
    <property type="match status" value="1"/>
</dbReference>
<protein>
    <submittedName>
        <fullName evidence="3">Hybrid sensor histidine kinase/response regulator</fullName>
    </submittedName>
</protein>
<organism evidence="3 4">
    <name type="scientific">candidate division KSB3 bacterium</name>
    <dbReference type="NCBI Taxonomy" id="2044937"/>
    <lineage>
        <taxon>Bacteria</taxon>
        <taxon>candidate division KSB3</taxon>
    </lineage>
</organism>
<keyword evidence="3" id="KW-0418">Kinase</keyword>
<keyword evidence="1" id="KW-0472">Membrane</keyword>
<dbReference type="EMBL" id="WJJP01000420">
    <property type="protein sequence ID" value="MBD3325486.1"/>
    <property type="molecule type" value="Genomic_DNA"/>
</dbReference>
<feature type="transmembrane region" description="Helical" evidence="1">
    <location>
        <begin position="28"/>
        <end position="45"/>
    </location>
</feature>
<evidence type="ECO:0000313" key="4">
    <source>
        <dbReference type="Proteomes" id="UP000649604"/>
    </source>
</evidence>
<dbReference type="AlphaFoldDB" id="A0A9D5Q735"/>
<evidence type="ECO:0000313" key="3">
    <source>
        <dbReference type="EMBL" id="MBD3325486.1"/>
    </source>
</evidence>
<evidence type="ECO:0000259" key="2">
    <source>
        <dbReference type="Pfam" id="PF17159"/>
    </source>
</evidence>
<feature type="transmembrane region" description="Helical" evidence="1">
    <location>
        <begin position="51"/>
        <end position="71"/>
    </location>
</feature>
<feature type="transmembrane region" description="Helical" evidence="1">
    <location>
        <begin position="83"/>
        <end position="101"/>
    </location>
</feature>
<evidence type="ECO:0000256" key="1">
    <source>
        <dbReference type="SAM" id="Phobius"/>
    </source>
</evidence>
<keyword evidence="1" id="KW-1133">Transmembrane helix</keyword>
<feature type="transmembrane region" description="Helical" evidence="1">
    <location>
        <begin position="249"/>
        <end position="267"/>
    </location>
</feature>
<keyword evidence="1" id="KW-0812">Transmembrane</keyword>
<dbReference type="InterPro" id="IPR033425">
    <property type="entry name" value="MASE3"/>
</dbReference>
<proteinExistence type="predicted"/>
<accession>A0A9D5Q735</accession>
<feature type="transmembrane region" description="Helical" evidence="1">
    <location>
        <begin position="149"/>
        <end position="168"/>
    </location>
</feature>
<feature type="transmembrane region" description="Helical" evidence="1">
    <location>
        <begin position="188"/>
        <end position="205"/>
    </location>
</feature>
<name>A0A9D5Q735_9BACT</name>
<gene>
    <name evidence="3" type="ORF">GF339_12925</name>
</gene>